<dbReference type="SMART" id="SM01078">
    <property type="entry name" value="CGGC"/>
    <property type="match status" value="1"/>
</dbReference>
<feature type="domain" description="CGGC" evidence="1">
    <location>
        <begin position="4"/>
        <end position="106"/>
    </location>
</feature>
<dbReference type="Pfam" id="PF08821">
    <property type="entry name" value="CGGC"/>
    <property type="match status" value="1"/>
</dbReference>
<dbReference type="InterPro" id="IPR014925">
    <property type="entry name" value="CGGC_dom"/>
</dbReference>
<protein>
    <recommendedName>
        <fullName evidence="1">CGGC domain-containing protein</fullName>
    </recommendedName>
</protein>
<dbReference type="EMBL" id="BARS01023543">
    <property type="protein sequence ID" value="GAG12530.1"/>
    <property type="molecule type" value="Genomic_DNA"/>
</dbReference>
<dbReference type="AlphaFoldDB" id="X0V359"/>
<proteinExistence type="predicted"/>
<sequence length="106" mass="11745">MVKKIGIIRCDSHSENCAGWNCFPALTNKTGQFEKYDKVELVGFDTCGGCDRGKSEKIISKAKRLKEKGAEVIHLGNCIIGSCPVDEQYTQALKENLEIDIIRGTH</sequence>
<evidence type="ECO:0000313" key="2">
    <source>
        <dbReference type="EMBL" id="GAG12530.1"/>
    </source>
</evidence>
<reference evidence="2" key="1">
    <citation type="journal article" date="2014" name="Front. Microbiol.">
        <title>High frequency of phylogenetically diverse reductive dehalogenase-homologous genes in deep subseafloor sedimentary metagenomes.</title>
        <authorList>
            <person name="Kawai M."/>
            <person name="Futagami T."/>
            <person name="Toyoda A."/>
            <person name="Takaki Y."/>
            <person name="Nishi S."/>
            <person name="Hori S."/>
            <person name="Arai W."/>
            <person name="Tsubouchi T."/>
            <person name="Morono Y."/>
            <person name="Uchiyama I."/>
            <person name="Ito T."/>
            <person name="Fujiyama A."/>
            <person name="Inagaki F."/>
            <person name="Takami H."/>
        </authorList>
    </citation>
    <scope>NUCLEOTIDE SEQUENCE</scope>
    <source>
        <strain evidence="2">Expedition CK06-06</strain>
    </source>
</reference>
<accession>X0V359</accession>
<evidence type="ECO:0000259" key="1">
    <source>
        <dbReference type="SMART" id="SM01078"/>
    </source>
</evidence>
<organism evidence="2">
    <name type="scientific">marine sediment metagenome</name>
    <dbReference type="NCBI Taxonomy" id="412755"/>
    <lineage>
        <taxon>unclassified sequences</taxon>
        <taxon>metagenomes</taxon>
        <taxon>ecological metagenomes</taxon>
    </lineage>
</organism>
<name>X0V359_9ZZZZ</name>
<gene>
    <name evidence="2" type="ORF">S01H1_37476</name>
</gene>
<comment type="caution">
    <text evidence="2">The sequence shown here is derived from an EMBL/GenBank/DDBJ whole genome shotgun (WGS) entry which is preliminary data.</text>
</comment>